<gene>
    <name evidence="2" type="ORF">VITISV_027803</name>
</gene>
<organism evidence="2">
    <name type="scientific">Vitis vinifera</name>
    <name type="common">Grape</name>
    <dbReference type="NCBI Taxonomy" id="29760"/>
    <lineage>
        <taxon>Eukaryota</taxon>
        <taxon>Viridiplantae</taxon>
        <taxon>Streptophyta</taxon>
        <taxon>Embryophyta</taxon>
        <taxon>Tracheophyta</taxon>
        <taxon>Spermatophyta</taxon>
        <taxon>Magnoliopsida</taxon>
        <taxon>eudicotyledons</taxon>
        <taxon>Gunneridae</taxon>
        <taxon>Pentapetalae</taxon>
        <taxon>rosids</taxon>
        <taxon>Vitales</taxon>
        <taxon>Vitaceae</taxon>
        <taxon>Viteae</taxon>
        <taxon>Vitis</taxon>
    </lineage>
</organism>
<name>A5AN97_VITVI</name>
<evidence type="ECO:0000313" key="2">
    <source>
        <dbReference type="EMBL" id="CAN80249.1"/>
    </source>
</evidence>
<dbReference type="EMBL" id="AM430630">
    <property type="protein sequence ID" value="CAN80249.1"/>
    <property type="molecule type" value="Genomic_DNA"/>
</dbReference>
<reference evidence="2" key="1">
    <citation type="journal article" date="2007" name="PLoS ONE">
        <title>The first genome sequence of an elite grapevine cultivar (Pinot noir Vitis vinifera L.): coping with a highly heterozygous genome.</title>
        <authorList>
            <person name="Velasco R."/>
            <person name="Zharkikh A."/>
            <person name="Troggio M."/>
            <person name="Cartwright D.A."/>
            <person name="Cestaro A."/>
            <person name="Pruss D."/>
            <person name="Pindo M."/>
            <person name="FitzGerald L.M."/>
            <person name="Vezzulli S."/>
            <person name="Reid J."/>
            <person name="Malacarne G."/>
            <person name="Iliev D."/>
            <person name="Coppola G."/>
            <person name="Wardell B."/>
            <person name="Micheletti D."/>
            <person name="Macalma T."/>
            <person name="Facci M."/>
            <person name="Mitchell J.T."/>
            <person name="Perazzolli M."/>
            <person name="Eldredge G."/>
            <person name="Gatto P."/>
            <person name="Oyzerski R."/>
            <person name="Moretto M."/>
            <person name="Gutin N."/>
            <person name="Stefanini M."/>
            <person name="Chen Y."/>
            <person name="Segala C."/>
            <person name="Davenport C."/>
            <person name="Dematte L."/>
            <person name="Mraz A."/>
            <person name="Battilana J."/>
            <person name="Stormo K."/>
            <person name="Costa F."/>
            <person name="Tao Q."/>
            <person name="Si-Ammour A."/>
            <person name="Harkins T."/>
            <person name="Lackey A."/>
            <person name="Perbost C."/>
            <person name="Taillon B."/>
            <person name="Stella A."/>
            <person name="Solovyev V."/>
            <person name="Fawcett J.A."/>
            <person name="Sterck L."/>
            <person name="Vandepoele K."/>
            <person name="Grando S.M."/>
            <person name="Toppo S."/>
            <person name="Moser C."/>
            <person name="Lanchbury J."/>
            <person name="Bogden R."/>
            <person name="Skolnick M."/>
            <person name="Sgaramella V."/>
            <person name="Bhatnagar S.K."/>
            <person name="Fontana P."/>
            <person name="Gutin A."/>
            <person name="Van de Peer Y."/>
            <person name="Salamini F."/>
            <person name="Viola R."/>
        </authorList>
    </citation>
    <scope>NUCLEOTIDE SEQUENCE</scope>
</reference>
<feature type="region of interest" description="Disordered" evidence="1">
    <location>
        <begin position="1"/>
        <end position="22"/>
    </location>
</feature>
<dbReference type="AlphaFoldDB" id="A5AN97"/>
<accession>A5AN97</accession>
<feature type="region of interest" description="Disordered" evidence="1">
    <location>
        <begin position="99"/>
        <end position="125"/>
    </location>
</feature>
<sequence>MARSPIRTPSMRSTWHSRISHSDDSISYPDMLSGSLTKSEGTGVMIGRLSRSLTAAHRVMMALPPPRGIMTSQKVYPPLKREAELLTLYKRAFTQGKRSIGGSSGGGHIWRTRDEAKGNGSDMNQSKKDAPMILWNLVAAPFINRRVTNRFLQLYRKQEDILVFPLISFHFRSKNLEAHNTRLSAKRALPLQVGMRKLTRTMDKQAITRSTVHHSTSASSSLTTMGEPCSWPPIHATSSWQKRGPLHLKNEWKRNLPG</sequence>
<proteinExistence type="predicted"/>
<protein>
    <submittedName>
        <fullName evidence="2">Uncharacterized protein</fullName>
    </submittedName>
</protein>
<evidence type="ECO:0000256" key="1">
    <source>
        <dbReference type="SAM" id="MobiDB-lite"/>
    </source>
</evidence>